<dbReference type="PANTHER" id="PTHR15481">
    <property type="entry name" value="RIBONUCLEIC ACID BINDING PROTEIN S1"/>
    <property type="match status" value="1"/>
</dbReference>
<evidence type="ECO:0000313" key="6">
    <source>
        <dbReference type="Proteomes" id="UP001642540"/>
    </source>
</evidence>
<evidence type="ECO:0000256" key="1">
    <source>
        <dbReference type="ARBA" id="ARBA00022884"/>
    </source>
</evidence>
<feature type="compositionally biased region" description="Polar residues" evidence="3">
    <location>
        <begin position="122"/>
        <end position="141"/>
    </location>
</feature>
<dbReference type="PANTHER" id="PTHR15481:SF0">
    <property type="entry name" value="LD23870P-RELATED"/>
    <property type="match status" value="1"/>
</dbReference>
<feature type="region of interest" description="Disordered" evidence="3">
    <location>
        <begin position="109"/>
        <end position="167"/>
    </location>
</feature>
<feature type="domain" description="RRM" evidence="4">
    <location>
        <begin position="1"/>
        <end position="63"/>
    </location>
</feature>
<reference evidence="5 6" key="1">
    <citation type="submission" date="2024-08" db="EMBL/GenBank/DDBJ databases">
        <authorList>
            <person name="Cucini C."/>
            <person name="Frati F."/>
        </authorList>
    </citation>
    <scope>NUCLEOTIDE SEQUENCE [LARGE SCALE GENOMIC DNA]</scope>
</reference>
<dbReference type="EMBL" id="CAXLJM020000020">
    <property type="protein sequence ID" value="CAL8087181.1"/>
    <property type="molecule type" value="Genomic_DNA"/>
</dbReference>
<protein>
    <recommendedName>
        <fullName evidence="4">RRM domain-containing protein</fullName>
    </recommendedName>
</protein>
<feature type="compositionally biased region" description="Polar residues" evidence="3">
    <location>
        <begin position="158"/>
        <end position="167"/>
    </location>
</feature>
<evidence type="ECO:0000259" key="4">
    <source>
        <dbReference type="PROSITE" id="PS50102"/>
    </source>
</evidence>
<dbReference type="InterPro" id="IPR035979">
    <property type="entry name" value="RBD_domain_sf"/>
</dbReference>
<dbReference type="Proteomes" id="UP001642540">
    <property type="component" value="Unassembled WGS sequence"/>
</dbReference>
<evidence type="ECO:0000256" key="2">
    <source>
        <dbReference type="PROSITE-ProRule" id="PRU00176"/>
    </source>
</evidence>
<dbReference type="PROSITE" id="PS50102">
    <property type="entry name" value="RRM"/>
    <property type="match status" value="1"/>
</dbReference>
<keyword evidence="6" id="KW-1185">Reference proteome</keyword>
<dbReference type="Gene3D" id="3.30.70.330">
    <property type="match status" value="1"/>
</dbReference>
<comment type="caution">
    <text evidence="5">The sequence shown here is derived from an EMBL/GenBank/DDBJ whole genome shotgun (WGS) entry which is preliminary data.</text>
</comment>
<evidence type="ECO:0000256" key="3">
    <source>
        <dbReference type="SAM" id="MobiDB-lite"/>
    </source>
</evidence>
<keyword evidence="1 2" id="KW-0694">RNA-binding</keyword>
<name>A0ABP1Q2S7_9HEXA</name>
<feature type="compositionally biased region" description="Basic and acidic residues" evidence="3">
    <location>
        <begin position="109"/>
        <end position="119"/>
    </location>
</feature>
<gene>
    <name evidence="5" type="ORF">ODALV1_LOCUS6655</name>
</gene>
<dbReference type="SUPFAM" id="SSF54928">
    <property type="entry name" value="RNA-binding domain, RBD"/>
    <property type="match status" value="1"/>
</dbReference>
<sequence length="167" mass="19227">MVQRYGTIDNFDFLFHRSGPNAGLPRGYAFVTFQDKEAAEKCLKSLDGVKVMDKHVAARWAHQAIATFIDEETKLKSKLPALSMKKEEPAPTPTVTKERAISAIEAKLRAMEREREHGEPAASSSGNFFYQYNKDQQSTGAMKTKTFHQRRPYDRSRNTQQRRPYRR</sequence>
<dbReference type="InterPro" id="IPR000504">
    <property type="entry name" value="RRM_dom"/>
</dbReference>
<evidence type="ECO:0000313" key="5">
    <source>
        <dbReference type="EMBL" id="CAL8087181.1"/>
    </source>
</evidence>
<proteinExistence type="predicted"/>
<dbReference type="InterPro" id="IPR012677">
    <property type="entry name" value="Nucleotide-bd_a/b_plait_sf"/>
</dbReference>
<accession>A0ABP1Q2S7</accession>
<organism evidence="5 6">
    <name type="scientific">Orchesella dallaii</name>
    <dbReference type="NCBI Taxonomy" id="48710"/>
    <lineage>
        <taxon>Eukaryota</taxon>
        <taxon>Metazoa</taxon>
        <taxon>Ecdysozoa</taxon>
        <taxon>Arthropoda</taxon>
        <taxon>Hexapoda</taxon>
        <taxon>Collembola</taxon>
        <taxon>Entomobryomorpha</taxon>
        <taxon>Entomobryoidea</taxon>
        <taxon>Orchesellidae</taxon>
        <taxon>Orchesellinae</taxon>
        <taxon>Orchesella</taxon>
    </lineage>
</organism>
<dbReference type="Pfam" id="PF00076">
    <property type="entry name" value="RRM_1"/>
    <property type="match status" value="1"/>
</dbReference>